<dbReference type="AlphaFoldDB" id="A0A0N7F4I0"/>
<dbReference type="STRING" id="860235.AOZ06_35595"/>
<evidence type="ECO:0000313" key="4">
    <source>
        <dbReference type="Proteomes" id="UP000063699"/>
    </source>
</evidence>
<organism evidence="3 4">
    <name type="scientific">Kibdelosporangium phytohabitans</name>
    <dbReference type="NCBI Taxonomy" id="860235"/>
    <lineage>
        <taxon>Bacteria</taxon>
        <taxon>Bacillati</taxon>
        <taxon>Actinomycetota</taxon>
        <taxon>Actinomycetes</taxon>
        <taxon>Pseudonocardiales</taxon>
        <taxon>Pseudonocardiaceae</taxon>
        <taxon>Kibdelosporangium</taxon>
    </lineage>
</organism>
<dbReference type="GO" id="GO:0008270">
    <property type="term" value="F:zinc ion binding"/>
    <property type="evidence" value="ECO:0007669"/>
    <property type="project" value="UniProtKB-KW"/>
</dbReference>
<dbReference type="PANTHER" id="PTHR38133">
    <property type="entry name" value="SLR1429 PROTEIN"/>
    <property type="match status" value="1"/>
</dbReference>
<reference evidence="3 4" key="1">
    <citation type="submission" date="2015-07" db="EMBL/GenBank/DDBJ databases">
        <title>Genome sequencing of Kibdelosporangium phytohabitans.</title>
        <authorList>
            <person name="Qin S."/>
            <person name="Xing K."/>
        </authorList>
    </citation>
    <scope>NUCLEOTIDE SEQUENCE [LARGE SCALE GENOMIC DNA]</scope>
    <source>
        <strain evidence="3 4">KLBMP1111</strain>
    </source>
</reference>
<dbReference type="Proteomes" id="UP000063699">
    <property type="component" value="Chromosome"/>
</dbReference>
<keyword evidence="1" id="KW-0479">Metal-binding</keyword>
<dbReference type="OrthoDB" id="188274at2"/>
<dbReference type="EMBL" id="CP012752">
    <property type="protein sequence ID" value="ALG11487.1"/>
    <property type="molecule type" value="Genomic_DNA"/>
</dbReference>
<sequence>MAQDGKPDAKWWEDYPSTGPIKVENGIKARRARGRIATSWWSQRFIAVLEELQLGGRMTRGKTYARAGQVMSLDISAGKVIAKVQGSRPEPYAVKLISKPLSARQWDLVTERLAGMALFAAKLLAGQMPPEIEEVFAELEVPLFPAAARDLPMHCSCPDWAVPCKHVAAVCFLLAERFDDDPFLIFEWRGRSKADLLDRLRRSRAEEAPEPQRAPQPVLDDFFSAGPLPVLPAERDTDLVLLRVDAPPIDVGGRPLIDVLVPLYHRFTRGQ</sequence>
<name>A0A0N7F4I0_9PSEU</name>
<keyword evidence="1" id="KW-0862">Zinc</keyword>
<keyword evidence="1" id="KW-0863">Zinc-finger</keyword>
<dbReference type="RefSeq" id="WP_054293388.1">
    <property type="nucleotide sequence ID" value="NZ_CP012752.1"/>
</dbReference>
<dbReference type="KEGG" id="kphy:AOZ06_35595"/>
<evidence type="ECO:0000313" key="3">
    <source>
        <dbReference type="EMBL" id="ALG11487.1"/>
    </source>
</evidence>
<dbReference type="Pfam" id="PF04434">
    <property type="entry name" value="SWIM"/>
    <property type="match status" value="1"/>
</dbReference>
<evidence type="ECO:0000259" key="2">
    <source>
        <dbReference type="PROSITE" id="PS50966"/>
    </source>
</evidence>
<dbReference type="PROSITE" id="PS50966">
    <property type="entry name" value="ZF_SWIM"/>
    <property type="match status" value="1"/>
</dbReference>
<feature type="domain" description="SWIM-type" evidence="2">
    <location>
        <begin position="139"/>
        <end position="175"/>
    </location>
</feature>
<proteinExistence type="predicted"/>
<keyword evidence="4" id="KW-1185">Reference proteome</keyword>
<gene>
    <name evidence="3" type="ORF">AOZ06_35595</name>
</gene>
<dbReference type="InterPro" id="IPR007527">
    <property type="entry name" value="Znf_SWIM"/>
</dbReference>
<evidence type="ECO:0000256" key="1">
    <source>
        <dbReference type="PROSITE-ProRule" id="PRU00325"/>
    </source>
</evidence>
<dbReference type="PANTHER" id="PTHR38133:SF1">
    <property type="entry name" value="SLR1429 PROTEIN"/>
    <property type="match status" value="1"/>
</dbReference>
<protein>
    <recommendedName>
        <fullName evidence="2">SWIM-type domain-containing protein</fullName>
    </recommendedName>
</protein>
<accession>A0A0N7F4I0</accession>